<reference evidence="2" key="2">
    <citation type="journal article" date="2020" name="Nat. Commun.">
        <title>Large-scale genome sequencing of mycorrhizal fungi provides insights into the early evolution of symbiotic traits.</title>
        <authorList>
            <person name="Miyauchi S."/>
            <person name="Kiss E."/>
            <person name="Kuo A."/>
            <person name="Drula E."/>
            <person name="Kohler A."/>
            <person name="Sanchez-Garcia M."/>
            <person name="Morin E."/>
            <person name="Andreopoulos B."/>
            <person name="Barry K.W."/>
            <person name="Bonito G."/>
            <person name="Buee M."/>
            <person name="Carver A."/>
            <person name="Chen C."/>
            <person name="Cichocki N."/>
            <person name="Clum A."/>
            <person name="Culley D."/>
            <person name="Crous P.W."/>
            <person name="Fauchery L."/>
            <person name="Girlanda M."/>
            <person name="Hayes R.D."/>
            <person name="Keri Z."/>
            <person name="LaButti K."/>
            <person name="Lipzen A."/>
            <person name="Lombard V."/>
            <person name="Magnuson J."/>
            <person name="Maillard F."/>
            <person name="Murat C."/>
            <person name="Nolan M."/>
            <person name="Ohm R.A."/>
            <person name="Pangilinan J."/>
            <person name="Pereira M.F."/>
            <person name="Perotto S."/>
            <person name="Peter M."/>
            <person name="Pfister S."/>
            <person name="Riley R."/>
            <person name="Sitrit Y."/>
            <person name="Stielow J.B."/>
            <person name="Szollosi G."/>
            <person name="Zifcakova L."/>
            <person name="Stursova M."/>
            <person name="Spatafora J.W."/>
            <person name="Tedersoo L."/>
            <person name="Vaario L.M."/>
            <person name="Yamada A."/>
            <person name="Yan M."/>
            <person name="Wang P."/>
            <person name="Xu J."/>
            <person name="Bruns T."/>
            <person name="Baldrian P."/>
            <person name="Vilgalys R."/>
            <person name="Dunand C."/>
            <person name="Henrissat B."/>
            <person name="Grigoriev I.V."/>
            <person name="Hibbett D."/>
            <person name="Nagy L.G."/>
            <person name="Martin F.M."/>
        </authorList>
    </citation>
    <scope>NUCLEOTIDE SEQUENCE</scope>
    <source>
        <strain evidence="2">Prilba</strain>
    </source>
</reference>
<sequence>MSSPVSTDEPTYPTGRTAPYDNNPFNVLPNPPHRLELGSQRRRVNPESLAARLGPELVAEMEKHIVPGSIEMPPFSVRRDIQIKFGIDRRHIYDFFHSRGLRCLNEKAMRNSYLESKSQRPARSIAPPLAFPEPRRRRAAVAALEATSLKRTHAPRKQKGRQKRLERTPSPPVLESTTPRETSLPLEPELDVDSQMTDMVQESFSSSDAPLLLSDDSCTHFLGQFSTFGSEENEESDLSSCHSVSSLLDLDRMDSSVSTPTLSTSSSMSSTLSSSCEIPDLPPKVLPLSSQERKEHYAWLDSIIGPASGIQESMGTYKEFMEQQREVYYNRLLLIAELPTKKVVSRRATNEFISWLGGTATSGLPTHESPPSVVTAPRVDADFTRRTIALSGSGCWSSPGPSLPGRTDPDIYSRTQGVVAALSVPQLNSRLGCPITRHPRRRTFSAATVDM</sequence>
<name>A0A9P5TAP2_9AGAM</name>
<feature type="compositionally biased region" description="Basic residues" evidence="1">
    <location>
        <begin position="150"/>
        <end position="164"/>
    </location>
</feature>
<gene>
    <name evidence="2" type="ORF">DFH94DRAFT_420289</name>
</gene>
<reference evidence="2" key="1">
    <citation type="submission" date="2019-10" db="EMBL/GenBank/DDBJ databases">
        <authorList>
            <consortium name="DOE Joint Genome Institute"/>
            <person name="Kuo A."/>
            <person name="Miyauchi S."/>
            <person name="Kiss E."/>
            <person name="Drula E."/>
            <person name="Kohler A."/>
            <person name="Sanchez-Garcia M."/>
            <person name="Andreopoulos B."/>
            <person name="Barry K.W."/>
            <person name="Bonito G."/>
            <person name="Buee M."/>
            <person name="Carver A."/>
            <person name="Chen C."/>
            <person name="Cichocki N."/>
            <person name="Clum A."/>
            <person name="Culley D."/>
            <person name="Crous P.W."/>
            <person name="Fauchery L."/>
            <person name="Girlanda M."/>
            <person name="Hayes R."/>
            <person name="Keri Z."/>
            <person name="LaButti K."/>
            <person name="Lipzen A."/>
            <person name="Lombard V."/>
            <person name="Magnuson J."/>
            <person name="Maillard F."/>
            <person name="Morin E."/>
            <person name="Murat C."/>
            <person name="Nolan M."/>
            <person name="Ohm R."/>
            <person name="Pangilinan J."/>
            <person name="Pereira M."/>
            <person name="Perotto S."/>
            <person name="Peter M."/>
            <person name="Riley R."/>
            <person name="Sitrit Y."/>
            <person name="Stielow B."/>
            <person name="Szollosi G."/>
            <person name="Zifcakova L."/>
            <person name="Stursova M."/>
            <person name="Spatafora J.W."/>
            <person name="Tedersoo L."/>
            <person name="Vaario L.-M."/>
            <person name="Yamada A."/>
            <person name="Yan M."/>
            <person name="Wang P."/>
            <person name="Xu J."/>
            <person name="Bruns T."/>
            <person name="Baldrian P."/>
            <person name="Vilgalys R."/>
            <person name="Henrissat B."/>
            <person name="Grigoriev I.V."/>
            <person name="Hibbett D."/>
            <person name="Nagy L.G."/>
            <person name="Martin F.M."/>
        </authorList>
    </citation>
    <scope>NUCLEOTIDE SEQUENCE</scope>
    <source>
        <strain evidence="2">Prilba</strain>
    </source>
</reference>
<evidence type="ECO:0000256" key="1">
    <source>
        <dbReference type="SAM" id="MobiDB-lite"/>
    </source>
</evidence>
<comment type="caution">
    <text evidence="2">The sequence shown here is derived from an EMBL/GenBank/DDBJ whole genome shotgun (WGS) entry which is preliminary data.</text>
</comment>
<proteinExistence type="predicted"/>
<evidence type="ECO:0000313" key="3">
    <source>
        <dbReference type="Proteomes" id="UP000759537"/>
    </source>
</evidence>
<feature type="region of interest" description="Disordered" evidence="1">
    <location>
        <begin position="145"/>
        <end position="188"/>
    </location>
</feature>
<feature type="region of interest" description="Disordered" evidence="1">
    <location>
        <begin position="1"/>
        <end position="24"/>
    </location>
</feature>
<protein>
    <submittedName>
        <fullName evidence="2">Uncharacterized protein</fullName>
    </submittedName>
</protein>
<dbReference type="EMBL" id="WHVB01000006">
    <property type="protein sequence ID" value="KAF8482094.1"/>
    <property type="molecule type" value="Genomic_DNA"/>
</dbReference>
<keyword evidence="3" id="KW-1185">Reference proteome</keyword>
<feature type="region of interest" description="Disordered" evidence="1">
    <location>
        <begin position="255"/>
        <end position="276"/>
    </location>
</feature>
<dbReference type="Proteomes" id="UP000759537">
    <property type="component" value="Unassembled WGS sequence"/>
</dbReference>
<feature type="compositionally biased region" description="Low complexity" evidence="1">
    <location>
        <begin position="255"/>
        <end position="275"/>
    </location>
</feature>
<evidence type="ECO:0000313" key="2">
    <source>
        <dbReference type="EMBL" id="KAF8482094.1"/>
    </source>
</evidence>
<accession>A0A9P5TAP2</accession>
<organism evidence="2 3">
    <name type="scientific">Russula ochroleuca</name>
    <dbReference type="NCBI Taxonomy" id="152965"/>
    <lineage>
        <taxon>Eukaryota</taxon>
        <taxon>Fungi</taxon>
        <taxon>Dikarya</taxon>
        <taxon>Basidiomycota</taxon>
        <taxon>Agaricomycotina</taxon>
        <taxon>Agaricomycetes</taxon>
        <taxon>Russulales</taxon>
        <taxon>Russulaceae</taxon>
        <taxon>Russula</taxon>
    </lineage>
</organism>
<dbReference type="OrthoDB" id="3038119at2759"/>
<dbReference type="AlphaFoldDB" id="A0A9P5TAP2"/>